<feature type="transmembrane region" description="Helical" evidence="1">
    <location>
        <begin position="149"/>
        <end position="169"/>
    </location>
</feature>
<comment type="caution">
    <text evidence="3">The sequence shown here is derived from an EMBL/GenBank/DDBJ whole genome shotgun (WGS) entry which is preliminary data.</text>
</comment>
<dbReference type="RefSeq" id="WP_077924305.1">
    <property type="nucleotide sequence ID" value="NZ_SBLB01000008.1"/>
</dbReference>
<proteinExistence type="predicted"/>
<dbReference type="Gene3D" id="2.40.50.1020">
    <property type="entry name" value="LytTr DNA-binding domain"/>
    <property type="match status" value="1"/>
</dbReference>
<feature type="transmembrane region" description="Helical" evidence="1">
    <location>
        <begin position="95"/>
        <end position="113"/>
    </location>
</feature>
<protein>
    <submittedName>
        <fullName evidence="3">LytTR family transcriptional regulator</fullName>
    </submittedName>
</protein>
<dbReference type="PROSITE" id="PS50930">
    <property type="entry name" value="HTH_LYTTR"/>
    <property type="match status" value="1"/>
</dbReference>
<reference evidence="3 4" key="1">
    <citation type="submission" date="2019-01" db="EMBL/GenBank/DDBJ databases">
        <title>Spirosoma flava sp. nov., a propanil-degrading bacterium isolated from herbicide-contaminated soil.</title>
        <authorList>
            <person name="Zhang L."/>
            <person name="Jiang J.-D."/>
        </authorList>
    </citation>
    <scope>NUCLEOTIDE SEQUENCE [LARGE SCALE GENOMIC DNA]</scope>
    <source>
        <strain evidence="3 4">TY50</strain>
    </source>
</reference>
<dbReference type="PANTHER" id="PTHR37299:SF1">
    <property type="entry name" value="STAGE 0 SPORULATION PROTEIN A HOMOLOG"/>
    <property type="match status" value="1"/>
</dbReference>
<dbReference type="InterPro" id="IPR007492">
    <property type="entry name" value="LytTR_DNA-bd_dom"/>
</dbReference>
<dbReference type="PANTHER" id="PTHR37299">
    <property type="entry name" value="TRANSCRIPTIONAL REGULATOR-RELATED"/>
    <property type="match status" value="1"/>
</dbReference>
<keyword evidence="1" id="KW-0472">Membrane</keyword>
<keyword evidence="4" id="KW-1185">Reference proteome</keyword>
<evidence type="ECO:0000313" key="3">
    <source>
        <dbReference type="EMBL" id="RYC67313.1"/>
    </source>
</evidence>
<gene>
    <name evidence="3" type="ORF">EQG79_24680</name>
</gene>
<evidence type="ECO:0000259" key="2">
    <source>
        <dbReference type="PROSITE" id="PS50930"/>
    </source>
</evidence>
<feature type="transmembrane region" description="Helical" evidence="1">
    <location>
        <begin position="51"/>
        <end position="75"/>
    </location>
</feature>
<dbReference type="EMBL" id="SBLB01000008">
    <property type="protein sequence ID" value="RYC67313.1"/>
    <property type="molecule type" value="Genomic_DNA"/>
</dbReference>
<dbReference type="GO" id="GO:0000156">
    <property type="term" value="F:phosphorelay response regulator activity"/>
    <property type="evidence" value="ECO:0007669"/>
    <property type="project" value="InterPro"/>
</dbReference>
<sequence>MKEIRLTRSFLSKPINSILILLGIILLIEAVSWSIGYAIKLDKVEKAGGFLSYVGLVVRVLFLPELVTLIITIALINRYHKWIKLVSVENDWQAVGLYELKFLPVLGMAFWIFNPFTQTVRYILEQFPTYSLSDYLTFYLVGTYNWATYFKYLFPVILIGYIALNISLLSDFLKQRREAQEAAEAKATKAAQEALALSATFVPKPTPTTPSPYLTQLKGKNGGGELTFPINEVCFFTVEDRSYYAELTKGRYLVSKTLNELETEVDPSVFFRIKRDYIINRQAVQHYSYWENGKYIVRLNTPDAHEIIVPRARMQEFREWLQNTQSSQTDTAADSFVLTS</sequence>
<dbReference type="Pfam" id="PF04397">
    <property type="entry name" value="LytTR"/>
    <property type="match status" value="1"/>
</dbReference>
<keyword evidence="1" id="KW-1133">Transmembrane helix</keyword>
<evidence type="ECO:0000313" key="4">
    <source>
        <dbReference type="Proteomes" id="UP000290407"/>
    </source>
</evidence>
<name>A0A4Q2UDP0_9BACT</name>
<organism evidence="3 4">
    <name type="scientific">Spirosoma sordidisoli</name>
    <dbReference type="NCBI Taxonomy" id="2502893"/>
    <lineage>
        <taxon>Bacteria</taxon>
        <taxon>Pseudomonadati</taxon>
        <taxon>Bacteroidota</taxon>
        <taxon>Cytophagia</taxon>
        <taxon>Cytophagales</taxon>
        <taxon>Cytophagaceae</taxon>
        <taxon>Spirosoma</taxon>
    </lineage>
</organism>
<feature type="transmembrane region" description="Helical" evidence="1">
    <location>
        <begin position="20"/>
        <end position="39"/>
    </location>
</feature>
<dbReference type="Proteomes" id="UP000290407">
    <property type="component" value="Unassembled WGS sequence"/>
</dbReference>
<dbReference type="GO" id="GO:0003677">
    <property type="term" value="F:DNA binding"/>
    <property type="evidence" value="ECO:0007669"/>
    <property type="project" value="InterPro"/>
</dbReference>
<accession>A0A4Q2UDP0</accession>
<feature type="domain" description="HTH LytTR-type" evidence="2">
    <location>
        <begin position="217"/>
        <end position="323"/>
    </location>
</feature>
<keyword evidence="1" id="KW-0812">Transmembrane</keyword>
<evidence type="ECO:0000256" key="1">
    <source>
        <dbReference type="SAM" id="Phobius"/>
    </source>
</evidence>
<dbReference type="SMART" id="SM00850">
    <property type="entry name" value="LytTR"/>
    <property type="match status" value="1"/>
</dbReference>
<dbReference type="InterPro" id="IPR046947">
    <property type="entry name" value="LytR-like"/>
</dbReference>
<dbReference type="AlphaFoldDB" id="A0A4Q2UDP0"/>